<dbReference type="InterPro" id="IPR000757">
    <property type="entry name" value="Beta-glucanase-like"/>
</dbReference>
<comment type="caution">
    <text evidence="5">The sequence shown here is derived from an EMBL/GenBank/DDBJ whole genome shotgun (WGS) entry which is preliminary data.</text>
</comment>
<organism evidence="5 6">
    <name type="scientific">Cryptococcus amylolentus CBS 6039</name>
    <dbReference type="NCBI Taxonomy" id="1295533"/>
    <lineage>
        <taxon>Eukaryota</taxon>
        <taxon>Fungi</taxon>
        <taxon>Dikarya</taxon>
        <taxon>Basidiomycota</taxon>
        <taxon>Agaricomycotina</taxon>
        <taxon>Tremellomycetes</taxon>
        <taxon>Tremellales</taxon>
        <taxon>Cryptococcaceae</taxon>
        <taxon>Cryptococcus</taxon>
    </lineage>
</organism>
<sequence>MAPPRSFLPLLLSASTLLVSAQTTTTTSSTTHYTAKSALKLAKSYVGDDFLNDFDYFTDDDPTAGTVNYVSKSSGQSAGLIDVQSDSTFIMRADSDSVASGRGRDSVRISSKDYFADGVYILDLNHMPVGCGTWPAFWTVTKNGWPVGGEIDILEGANGLPVQYSSAWNATTGISANATGQTVNTVSLHTSDTCTIEGGSYMNGQVSETACSAYANGNTGCGVEMDGGEGATNGTYGSGVNSEGGGWYAMWRDLENSGSINVWFWPRGSATVPDDVKNVDTATTNLAGWGTPNANFSIPTCTSDFSKHVIVFDLTFCGDYAGATYTSAGCPGTCSTFVTNTPSAFTEAYWSLNSLRVYTASGKSVSSSSSLSSGAIAGIVVGSVVGAALIVFAFLWWRRSQRKKRLGMGKKSLSAGSNERIPFGIPTVSKQSYKDIAARKPRTGPTKLAPGKRAHDYLPGETPVGMTPSKSKPYGGGRSTAREGGSSKSSPASSDVKLNVLESKPGLPPSGGRGWVG</sequence>
<dbReference type="GO" id="GO:0004553">
    <property type="term" value="F:hydrolase activity, hydrolyzing O-glycosyl compounds"/>
    <property type="evidence" value="ECO:0007669"/>
    <property type="project" value="InterPro"/>
</dbReference>
<proteinExistence type="predicted"/>
<accession>A0A1E3HV15</accession>
<gene>
    <name evidence="5" type="ORF">L202_03855</name>
</gene>
<dbReference type="Gene3D" id="2.60.120.200">
    <property type="match status" value="1"/>
</dbReference>
<evidence type="ECO:0000256" key="2">
    <source>
        <dbReference type="SAM" id="Phobius"/>
    </source>
</evidence>
<feature type="chain" id="PRO_5009129381" description="GH16 domain-containing protein" evidence="3">
    <location>
        <begin position="22"/>
        <end position="517"/>
    </location>
</feature>
<dbReference type="Pfam" id="PF26113">
    <property type="entry name" value="GH16_XgeA"/>
    <property type="match status" value="1"/>
</dbReference>
<feature type="region of interest" description="Disordered" evidence="1">
    <location>
        <begin position="434"/>
        <end position="517"/>
    </location>
</feature>
<dbReference type="RefSeq" id="XP_018994832.1">
    <property type="nucleotide sequence ID" value="XM_019137806.1"/>
</dbReference>
<dbReference type="PROSITE" id="PS51762">
    <property type="entry name" value="GH16_2"/>
    <property type="match status" value="1"/>
</dbReference>
<dbReference type="STRING" id="1295533.A0A1E3HV15"/>
<keyword evidence="3" id="KW-0732">Signal</keyword>
<dbReference type="PANTHER" id="PTHR10963">
    <property type="entry name" value="GLYCOSYL HYDROLASE-RELATED"/>
    <property type="match status" value="1"/>
</dbReference>
<evidence type="ECO:0000313" key="5">
    <source>
        <dbReference type="EMBL" id="ODN79985.1"/>
    </source>
</evidence>
<dbReference type="Proteomes" id="UP000094065">
    <property type="component" value="Unassembled WGS sequence"/>
</dbReference>
<keyword evidence="2" id="KW-1133">Transmembrane helix</keyword>
<feature type="signal peptide" evidence="3">
    <location>
        <begin position="1"/>
        <end position="21"/>
    </location>
</feature>
<dbReference type="OrthoDB" id="192832at2759"/>
<dbReference type="GO" id="GO:0009251">
    <property type="term" value="P:glucan catabolic process"/>
    <property type="evidence" value="ECO:0007669"/>
    <property type="project" value="TreeGrafter"/>
</dbReference>
<evidence type="ECO:0000256" key="3">
    <source>
        <dbReference type="SAM" id="SignalP"/>
    </source>
</evidence>
<feature type="transmembrane region" description="Helical" evidence="2">
    <location>
        <begin position="375"/>
        <end position="397"/>
    </location>
</feature>
<feature type="domain" description="GH16" evidence="4">
    <location>
        <begin position="48"/>
        <end position="329"/>
    </location>
</feature>
<dbReference type="InterPro" id="IPR050546">
    <property type="entry name" value="Glycosyl_Hydrlase_16"/>
</dbReference>
<evidence type="ECO:0000256" key="1">
    <source>
        <dbReference type="SAM" id="MobiDB-lite"/>
    </source>
</evidence>
<protein>
    <recommendedName>
        <fullName evidence="4">GH16 domain-containing protein</fullName>
    </recommendedName>
</protein>
<dbReference type="EMBL" id="AWGJ01000005">
    <property type="protein sequence ID" value="ODN79985.1"/>
    <property type="molecule type" value="Genomic_DNA"/>
</dbReference>
<dbReference type="CDD" id="cd12087">
    <property type="entry name" value="TM_EGFR-like"/>
    <property type="match status" value="1"/>
</dbReference>
<dbReference type="GeneID" id="30155164"/>
<name>A0A1E3HV15_9TREE</name>
<keyword evidence="2" id="KW-0812">Transmembrane</keyword>
<reference evidence="5 6" key="1">
    <citation type="submission" date="2016-06" db="EMBL/GenBank/DDBJ databases">
        <title>Evolution of pathogenesis and genome organization in the Tremellales.</title>
        <authorList>
            <person name="Cuomo C."/>
            <person name="Litvintseva A."/>
            <person name="Heitman J."/>
            <person name="Chen Y."/>
            <person name="Sun S."/>
            <person name="Springer D."/>
            <person name="Dromer F."/>
            <person name="Young S."/>
            <person name="Zeng Q."/>
            <person name="Chapman S."/>
            <person name="Gujja S."/>
            <person name="Saif S."/>
            <person name="Birren B."/>
        </authorList>
    </citation>
    <scope>NUCLEOTIDE SEQUENCE [LARGE SCALE GENOMIC DNA]</scope>
    <source>
        <strain evidence="5 6">CBS 6039</strain>
    </source>
</reference>
<dbReference type="CDD" id="cd02181">
    <property type="entry name" value="GH16_fungal_Lam16A_glucanase"/>
    <property type="match status" value="1"/>
</dbReference>
<evidence type="ECO:0000259" key="4">
    <source>
        <dbReference type="PROSITE" id="PS51762"/>
    </source>
</evidence>
<dbReference type="PANTHER" id="PTHR10963:SF24">
    <property type="entry name" value="GLYCOSIDASE C21B10.07-RELATED"/>
    <property type="match status" value="1"/>
</dbReference>
<dbReference type="SUPFAM" id="SSF49899">
    <property type="entry name" value="Concanavalin A-like lectins/glucanases"/>
    <property type="match status" value="1"/>
</dbReference>
<dbReference type="InterPro" id="IPR013320">
    <property type="entry name" value="ConA-like_dom_sf"/>
</dbReference>
<dbReference type="AlphaFoldDB" id="A0A1E3HV15"/>
<evidence type="ECO:0000313" key="6">
    <source>
        <dbReference type="Proteomes" id="UP000094065"/>
    </source>
</evidence>
<keyword evidence="6" id="KW-1185">Reference proteome</keyword>
<keyword evidence="2" id="KW-0472">Membrane</keyword>